<evidence type="ECO:0000313" key="4">
    <source>
        <dbReference type="EMBL" id="SPQ25728.1"/>
    </source>
</evidence>
<accession>A0A3S4ATN1</accession>
<dbReference type="GO" id="GO:0006508">
    <property type="term" value="P:proteolysis"/>
    <property type="evidence" value="ECO:0007669"/>
    <property type="project" value="InterPro"/>
</dbReference>
<dbReference type="SUPFAM" id="SSF53474">
    <property type="entry name" value="alpha/beta-Hydrolases"/>
    <property type="match status" value="1"/>
</dbReference>
<dbReference type="PANTHER" id="PTHR43798">
    <property type="entry name" value="MONOACYLGLYCEROL LIPASE"/>
    <property type="match status" value="1"/>
</dbReference>
<dbReference type="GO" id="GO:0008233">
    <property type="term" value="F:peptidase activity"/>
    <property type="evidence" value="ECO:0007669"/>
    <property type="project" value="InterPro"/>
</dbReference>
<dbReference type="Gene3D" id="3.40.50.1820">
    <property type="entry name" value="alpha/beta hydrolase"/>
    <property type="match status" value="1"/>
</dbReference>
<dbReference type="InterPro" id="IPR002410">
    <property type="entry name" value="Peptidase_S33"/>
</dbReference>
<evidence type="ECO:0000259" key="3">
    <source>
        <dbReference type="Pfam" id="PF00561"/>
    </source>
</evidence>
<name>A0A3S4ATN1_9PEZI</name>
<protein>
    <submittedName>
        <fullName evidence="4">D03c5b64-7239-4c36-966f-7293b3b5e68b</fullName>
    </submittedName>
</protein>
<keyword evidence="2" id="KW-0378">Hydrolase</keyword>
<organism evidence="4 5">
    <name type="scientific">Thermothielavioides terrestris</name>
    <dbReference type="NCBI Taxonomy" id="2587410"/>
    <lineage>
        <taxon>Eukaryota</taxon>
        <taxon>Fungi</taxon>
        <taxon>Dikarya</taxon>
        <taxon>Ascomycota</taxon>
        <taxon>Pezizomycotina</taxon>
        <taxon>Sordariomycetes</taxon>
        <taxon>Sordariomycetidae</taxon>
        <taxon>Sordariales</taxon>
        <taxon>Chaetomiaceae</taxon>
        <taxon>Thermothielavioides</taxon>
    </lineage>
</organism>
<dbReference type="Pfam" id="PF00561">
    <property type="entry name" value="Abhydrolase_1"/>
    <property type="match status" value="1"/>
</dbReference>
<gene>
    <name evidence="4" type="ORF">TT172_LOCUS8147</name>
</gene>
<dbReference type="InterPro" id="IPR000073">
    <property type="entry name" value="AB_hydrolase_1"/>
</dbReference>
<comment type="similarity">
    <text evidence="1">Belongs to the peptidase S33 family.</text>
</comment>
<dbReference type="PIRSF" id="PIRSF005539">
    <property type="entry name" value="Pept_S33_TRI_F1"/>
    <property type="match status" value="1"/>
</dbReference>
<dbReference type="Proteomes" id="UP000289323">
    <property type="component" value="Unassembled WGS sequence"/>
</dbReference>
<dbReference type="PRINTS" id="PR00793">
    <property type="entry name" value="PROAMNOPTASE"/>
</dbReference>
<dbReference type="InterPro" id="IPR005945">
    <property type="entry name" value="Pro_imino_pep"/>
</dbReference>
<feature type="domain" description="AB hydrolase-1" evidence="3">
    <location>
        <begin position="32"/>
        <end position="289"/>
    </location>
</feature>
<dbReference type="EMBL" id="OUUZ01000015">
    <property type="protein sequence ID" value="SPQ25728.1"/>
    <property type="molecule type" value="Genomic_DNA"/>
</dbReference>
<dbReference type="PANTHER" id="PTHR43798:SF33">
    <property type="entry name" value="HYDROLASE, PUTATIVE (AFU_ORTHOLOGUE AFUA_2G14860)-RELATED"/>
    <property type="match status" value="1"/>
</dbReference>
<evidence type="ECO:0000256" key="2">
    <source>
        <dbReference type="ARBA" id="ARBA00022801"/>
    </source>
</evidence>
<evidence type="ECO:0000256" key="1">
    <source>
        <dbReference type="ARBA" id="ARBA00010088"/>
    </source>
</evidence>
<dbReference type="InterPro" id="IPR029058">
    <property type="entry name" value="AB_hydrolase_fold"/>
</dbReference>
<dbReference type="NCBIfam" id="TIGR01250">
    <property type="entry name" value="pro_imino_pep_2"/>
    <property type="match status" value="1"/>
</dbReference>
<evidence type="ECO:0000313" key="5">
    <source>
        <dbReference type="Proteomes" id="UP000289323"/>
    </source>
</evidence>
<reference evidence="4 5" key="1">
    <citation type="submission" date="2018-04" db="EMBL/GenBank/DDBJ databases">
        <authorList>
            <person name="Huttner S."/>
            <person name="Dainat J."/>
        </authorList>
    </citation>
    <scope>NUCLEOTIDE SEQUENCE [LARGE SCALE GENOMIC DNA]</scope>
</reference>
<dbReference type="InterPro" id="IPR050266">
    <property type="entry name" value="AB_hydrolase_sf"/>
</dbReference>
<sequence length="308" mass="34339">MAAATPSTEGRIPFDAPNAGKPAETCLDSLTPPLIALHGGPGAGHRYLTSLVDLYDKYKIPIIFYDQIGCGNSTHFREKPGDTTFWTFELFCAELDNLVDHFGLREKGFYLLGQSWGGMLAGAYAARSGAVGLKKLVISSGPASMPLFAKGLRRLLAQLPEDVRTVIEDCERRGDYESPEFEKAAAVFYARHVCRLDPYPDAVANAFENLKDDPTVYHTMQGPSEFIVVGSFKDWEGWKDAHKIQVETLLLNGRYDEVTDLTVDPWFQTIPRVRWVTLENSSHMSHWEDRERFMEVVGSFLAGPALEG</sequence>
<proteinExistence type="inferred from homology"/>
<dbReference type="GO" id="GO:0016020">
    <property type="term" value="C:membrane"/>
    <property type="evidence" value="ECO:0007669"/>
    <property type="project" value="TreeGrafter"/>
</dbReference>
<dbReference type="AlphaFoldDB" id="A0A3S4ATN1"/>